<protein>
    <recommendedName>
        <fullName evidence="3">Transposase</fullName>
    </recommendedName>
</protein>
<reference evidence="1 2" key="1">
    <citation type="submission" date="2014-07" db="EMBL/GenBank/DDBJ databases">
        <authorList>
            <person name="Zhang J.E."/>
            <person name="Yang H."/>
            <person name="Guo J."/>
            <person name="Deng Z."/>
            <person name="Luo H."/>
            <person name="Luo M."/>
            <person name="Zhao B."/>
        </authorList>
    </citation>
    <scope>NUCLEOTIDE SEQUENCE [LARGE SCALE GENOMIC DNA]</scope>
    <source>
        <strain evidence="1 2">1CP</strain>
        <plasmid evidence="2">Plasmid pr1cp1</plasmid>
    </source>
</reference>
<evidence type="ECO:0008006" key="3">
    <source>
        <dbReference type="Google" id="ProtNLM"/>
    </source>
</evidence>
<keyword evidence="1" id="KW-0614">Plasmid</keyword>
<sequence length="98" mass="11083">MHSHATPSPATRQISGEVHEHSCIRCPLLRPDPDQRTRLIQIRDNLLDRIAEAHRERWLGEVDGLNVSLEATRNKLAQLDTLTARRRPVHIGMPAAPT</sequence>
<proteinExistence type="predicted"/>
<name>A0A1B1KGV8_RHOOP</name>
<geneLocation type="plasmid" evidence="2">
    <name>pr1cp1</name>
</geneLocation>
<dbReference type="EMBL" id="CP009112">
    <property type="protein sequence ID" value="ANS31834.1"/>
    <property type="molecule type" value="Genomic_DNA"/>
</dbReference>
<organism evidence="1 2">
    <name type="scientific">Rhodococcus opacus</name>
    <name type="common">Nocardia opaca</name>
    <dbReference type="NCBI Taxonomy" id="37919"/>
    <lineage>
        <taxon>Bacteria</taxon>
        <taxon>Bacillati</taxon>
        <taxon>Actinomycetota</taxon>
        <taxon>Actinomycetes</taxon>
        <taxon>Mycobacteriales</taxon>
        <taxon>Nocardiaceae</taxon>
        <taxon>Rhodococcus</taxon>
    </lineage>
</organism>
<dbReference type="RefSeq" id="WP_065493423.1">
    <property type="nucleotide sequence ID" value="NZ_CP009112.1"/>
</dbReference>
<evidence type="ECO:0000313" key="2">
    <source>
        <dbReference type="Proteomes" id="UP000186108"/>
    </source>
</evidence>
<gene>
    <name evidence="1" type="ORF">R1CP_36140</name>
</gene>
<dbReference type="AlphaFoldDB" id="A0A1B1KGV8"/>
<evidence type="ECO:0000313" key="1">
    <source>
        <dbReference type="EMBL" id="ANS31834.1"/>
    </source>
</evidence>
<dbReference type="Proteomes" id="UP000186108">
    <property type="component" value="Plasmid pR1CP1"/>
</dbReference>
<accession>A0A1B1KGV8</accession>